<accession>A0ABY1IPH0</accession>
<evidence type="ECO:0000313" key="3">
    <source>
        <dbReference type="Proteomes" id="UP000184290"/>
    </source>
</evidence>
<evidence type="ECO:0000313" key="2">
    <source>
        <dbReference type="EMBL" id="SHJ77641.1"/>
    </source>
</evidence>
<dbReference type="Proteomes" id="UP000184290">
    <property type="component" value="Unassembled WGS sequence"/>
</dbReference>
<sequence>MLLYASMLALAAASMPSEDISINGPEGDLRGTWIKAADASAPVVLIIPGSGPTDRDGNSPLGINAGTYRLLTEGLGQRGISTVRVDKRGIGASAGAVSDANAVTIDDYVSDTRAWVDDIRRRSETKCVWLLGHSEGGLVALATAQESPDICGLILVATAGRPMGDVVKAQLRAQPANAPLLPEADAAIDALAAGKRVDADAVPPALAPLFAPAIQGFLISAFALDPADLAGRVEKPILIVQGDRDIQVGVPDAEALKAAAPAAELAVIPDVNHVLKAVSSDDTAANIATYADPALPLAPRVIETIEDFLKRQPAADPL</sequence>
<dbReference type="SUPFAM" id="SSF53474">
    <property type="entry name" value="alpha/beta-Hydrolases"/>
    <property type="match status" value="1"/>
</dbReference>
<comment type="caution">
    <text evidence="2">The sequence shown here is derived from an EMBL/GenBank/DDBJ whole genome shotgun (WGS) entry which is preliminary data.</text>
</comment>
<dbReference type="PANTHER" id="PTHR43265:SF1">
    <property type="entry name" value="ESTERASE ESTD"/>
    <property type="match status" value="1"/>
</dbReference>
<name>A0ABY1IPH0_9HYPH</name>
<dbReference type="PANTHER" id="PTHR43265">
    <property type="entry name" value="ESTERASE ESTD"/>
    <property type="match status" value="1"/>
</dbReference>
<gene>
    <name evidence="2" type="ORF">SAMN02745911_3290</name>
</gene>
<organism evidence="2 3">
    <name type="scientific">Aureimonas altamirensis DSM 21988</name>
    <dbReference type="NCBI Taxonomy" id="1121026"/>
    <lineage>
        <taxon>Bacteria</taxon>
        <taxon>Pseudomonadati</taxon>
        <taxon>Pseudomonadota</taxon>
        <taxon>Alphaproteobacteria</taxon>
        <taxon>Hyphomicrobiales</taxon>
        <taxon>Aurantimonadaceae</taxon>
        <taxon>Aureimonas</taxon>
    </lineage>
</organism>
<keyword evidence="3" id="KW-1185">Reference proteome</keyword>
<proteinExistence type="predicted"/>
<dbReference type="RefSeq" id="WP_244489442.1">
    <property type="nucleotide sequence ID" value="NZ_FQZC01000004.1"/>
</dbReference>
<feature type="domain" description="Serine aminopeptidase S33" evidence="1">
    <location>
        <begin position="65"/>
        <end position="273"/>
    </location>
</feature>
<protein>
    <recommendedName>
        <fullName evidence="1">Serine aminopeptidase S33 domain-containing protein</fullName>
    </recommendedName>
</protein>
<dbReference type="Gene3D" id="3.40.50.1820">
    <property type="entry name" value="alpha/beta hydrolase"/>
    <property type="match status" value="1"/>
</dbReference>
<dbReference type="InterPro" id="IPR022742">
    <property type="entry name" value="Hydrolase_4"/>
</dbReference>
<reference evidence="2 3" key="1">
    <citation type="submission" date="2016-11" db="EMBL/GenBank/DDBJ databases">
        <authorList>
            <person name="Varghese N."/>
            <person name="Submissions S."/>
        </authorList>
    </citation>
    <scope>NUCLEOTIDE SEQUENCE [LARGE SCALE GENOMIC DNA]</scope>
    <source>
        <strain evidence="2 3">DSM 21988</strain>
    </source>
</reference>
<dbReference type="EMBL" id="FQZC01000004">
    <property type="protein sequence ID" value="SHJ77641.1"/>
    <property type="molecule type" value="Genomic_DNA"/>
</dbReference>
<dbReference type="InterPro" id="IPR029058">
    <property type="entry name" value="AB_hydrolase_fold"/>
</dbReference>
<dbReference type="InterPro" id="IPR053145">
    <property type="entry name" value="AB_hydrolase_Est10"/>
</dbReference>
<evidence type="ECO:0000259" key="1">
    <source>
        <dbReference type="Pfam" id="PF12146"/>
    </source>
</evidence>
<dbReference type="Pfam" id="PF12146">
    <property type="entry name" value="Hydrolase_4"/>
    <property type="match status" value="1"/>
</dbReference>